<dbReference type="InterPro" id="IPR015797">
    <property type="entry name" value="NUDIX_hydrolase-like_dom_sf"/>
</dbReference>
<name>A0ABV3YZK3_9PROT</name>
<organism evidence="3 4">
    <name type="scientific">Hyphococcus lacteus</name>
    <dbReference type="NCBI Taxonomy" id="3143536"/>
    <lineage>
        <taxon>Bacteria</taxon>
        <taxon>Pseudomonadati</taxon>
        <taxon>Pseudomonadota</taxon>
        <taxon>Alphaproteobacteria</taxon>
        <taxon>Parvularculales</taxon>
        <taxon>Parvularculaceae</taxon>
        <taxon>Hyphococcus</taxon>
    </lineage>
</organism>
<gene>
    <name evidence="3" type="ORF">ABFZ84_00220</name>
</gene>
<dbReference type="PANTHER" id="PTHR43736:SF1">
    <property type="entry name" value="DIHYDRONEOPTERIN TRIPHOSPHATE DIPHOSPHATASE"/>
    <property type="match status" value="1"/>
</dbReference>
<evidence type="ECO:0000313" key="3">
    <source>
        <dbReference type="EMBL" id="MEX6631961.1"/>
    </source>
</evidence>
<dbReference type="InterPro" id="IPR000086">
    <property type="entry name" value="NUDIX_hydrolase_dom"/>
</dbReference>
<dbReference type="SUPFAM" id="SSF55811">
    <property type="entry name" value="Nudix"/>
    <property type="match status" value="1"/>
</dbReference>
<evidence type="ECO:0000259" key="2">
    <source>
        <dbReference type="PROSITE" id="PS51462"/>
    </source>
</evidence>
<reference evidence="3 4" key="1">
    <citation type="submission" date="2024-05" db="EMBL/GenBank/DDBJ databases">
        <title>Three bacterial strains, DH-69, EH-24, and ECK-19 isolated from coastal sediments.</title>
        <authorList>
            <person name="Ye Y.-Q."/>
            <person name="Du Z.-J."/>
        </authorList>
    </citation>
    <scope>NUCLEOTIDE SEQUENCE [LARGE SCALE GENOMIC DNA]</scope>
    <source>
        <strain evidence="3 4">ECK-19</strain>
    </source>
</reference>
<feature type="domain" description="Nudix hydrolase" evidence="2">
    <location>
        <begin position="6"/>
        <end position="136"/>
    </location>
</feature>
<accession>A0ABV3YZK3</accession>
<sequence length="145" mass="16210">MNTSERILVGVGAVVFRGDHVLVIKRKKPPFLGHWSIPGGGLEYGERLVDAAHREVREETSIEIKILGLLDAFEALPREADQFVSHTIMIDYVAEWVSGEPIAGDDAAEAEFVSIDEAMSRLSWDQTRMALSRAIKFREEFAKTP</sequence>
<evidence type="ECO:0000256" key="1">
    <source>
        <dbReference type="ARBA" id="ARBA00022801"/>
    </source>
</evidence>
<keyword evidence="1 3" id="KW-0378">Hydrolase</keyword>
<dbReference type="InterPro" id="IPR020476">
    <property type="entry name" value="Nudix_hydrolase"/>
</dbReference>
<dbReference type="CDD" id="cd04673">
    <property type="entry name" value="NUDIX_ADPRase"/>
    <property type="match status" value="1"/>
</dbReference>
<dbReference type="PANTHER" id="PTHR43736">
    <property type="entry name" value="ADP-RIBOSE PYROPHOSPHATASE"/>
    <property type="match status" value="1"/>
</dbReference>
<evidence type="ECO:0000313" key="4">
    <source>
        <dbReference type="Proteomes" id="UP001560685"/>
    </source>
</evidence>
<keyword evidence="4" id="KW-1185">Reference proteome</keyword>
<protein>
    <submittedName>
        <fullName evidence="3">NUDIX hydrolase</fullName>
    </submittedName>
</protein>
<dbReference type="RefSeq" id="WP_369311577.1">
    <property type="nucleotide sequence ID" value="NZ_JBEHZE010000001.1"/>
</dbReference>
<comment type="caution">
    <text evidence="3">The sequence shown here is derived from an EMBL/GenBank/DDBJ whole genome shotgun (WGS) entry which is preliminary data.</text>
</comment>
<dbReference type="Pfam" id="PF00293">
    <property type="entry name" value="NUDIX"/>
    <property type="match status" value="1"/>
</dbReference>
<dbReference type="Gene3D" id="3.90.79.10">
    <property type="entry name" value="Nucleoside Triphosphate Pyrophosphohydrolase"/>
    <property type="match status" value="1"/>
</dbReference>
<dbReference type="EMBL" id="JBEHZE010000001">
    <property type="protein sequence ID" value="MEX6631961.1"/>
    <property type="molecule type" value="Genomic_DNA"/>
</dbReference>
<dbReference type="GO" id="GO:0016787">
    <property type="term" value="F:hydrolase activity"/>
    <property type="evidence" value="ECO:0007669"/>
    <property type="project" value="UniProtKB-KW"/>
</dbReference>
<dbReference type="Proteomes" id="UP001560685">
    <property type="component" value="Unassembled WGS sequence"/>
</dbReference>
<proteinExistence type="predicted"/>
<dbReference type="PRINTS" id="PR00502">
    <property type="entry name" value="NUDIXFAMILY"/>
</dbReference>
<dbReference type="PROSITE" id="PS51462">
    <property type="entry name" value="NUDIX"/>
    <property type="match status" value="1"/>
</dbReference>